<keyword evidence="1" id="KW-1133">Transmembrane helix</keyword>
<organism evidence="2 3">
    <name type="scientific">Arthrobotrys musiformis</name>
    <dbReference type="NCBI Taxonomy" id="47236"/>
    <lineage>
        <taxon>Eukaryota</taxon>
        <taxon>Fungi</taxon>
        <taxon>Dikarya</taxon>
        <taxon>Ascomycota</taxon>
        <taxon>Pezizomycotina</taxon>
        <taxon>Orbiliomycetes</taxon>
        <taxon>Orbiliales</taxon>
        <taxon>Orbiliaceae</taxon>
        <taxon>Arthrobotrys</taxon>
    </lineage>
</organism>
<keyword evidence="1" id="KW-0472">Membrane</keyword>
<evidence type="ECO:0000256" key="1">
    <source>
        <dbReference type="SAM" id="Phobius"/>
    </source>
</evidence>
<evidence type="ECO:0000313" key="2">
    <source>
        <dbReference type="EMBL" id="KAK6500479.1"/>
    </source>
</evidence>
<dbReference type="EMBL" id="JAVHJL010000007">
    <property type="protein sequence ID" value="KAK6500479.1"/>
    <property type="molecule type" value="Genomic_DNA"/>
</dbReference>
<evidence type="ECO:0000313" key="3">
    <source>
        <dbReference type="Proteomes" id="UP001370758"/>
    </source>
</evidence>
<proteinExistence type="predicted"/>
<sequence length="89" mass="10076">MRKSRSTFRYFNVETYKLNLAPTAPGGVRYAILDVSLSANDQVIEYYWAGDHIANISLALKMKLWPQILVGLALFCLQVLLVSVNTWVV</sequence>
<feature type="transmembrane region" description="Helical" evidence="1">
    <location>
        <begin position="68"/>
        <end position="88"/>
    </location>
</feature>
<dbReference type="AlphaFoldDB" id="A0AAV9W362"/>
<reference evidence="2 3" key="1">
    <citation type="submission" date="2023-08" db="EMBL/GenBank/DDBJ databases">
        <authorList>
            <person name="Palmer J.M."/>
        </authorList>
    </citation>
    <scope>NUCLEOTIDE SEQUENCE [LARGE SCALE GENOMIC DNA]</scope>
    <source>
        <strain evidence="2 3">TWF481</strain>
    </source>
</reference>
<comment type="caution">
    <text evidence="2">The sequence shown here is derived from an EMBL/GenBank/DDBJ whole genome shotgun (WGS) entry which is preliminary data.</text>
</comment>
<accession>A0AAV9W362</accession>
<keyword evidence="3" id="KW-1185">Reference proteome</keyword>
<keyword evidence="1" id="KW-0812">Transmembrane</keyword>
<protein>
    <submittedName>
        <fullName evidence="2">Uncharacterized protein</fullName>
    </submittedName>
</protein>
<name>A0AAV9W362_9PEZI</name>
<gene>
    <name evidence="2" type="ORF">TWF481_010822</name>
</gene>
<dbReference type="Proteomes" id="UP001370758">
    <property type="component" value="Unassembled WGS sequence"/>
</dbReference>